<organism evidence="3 5">
    <name type="scientific">Haladaptatus paucihalophilus DX253</name>
    <dbReference type="NCBI Taxonomy" id="797209"/>
    <lineage>
        <taxon>Archaea</taxon>
        <taxon>Methanobacteriati</taxon>
        <taxon>Methanobacteriota</taxon>
        <taxon>Stenosarchaea group</taxon>
        <taxon>Halobacteria</taxon>
        <taxon>Halobacteriales</taxon>
        <taxon>Haladaptataceae</taxon>
        <taxon>Haladaptatus</taxon>
    </lineage>
</organism>
<keyword evidence="1" id="KW-1133">Transmembrane helix</keyword>
<reference evidence="6" key="3">
    <citation type="submission" date="2016-11" db="EMBL/GenBank/DDBJ databases">
        <authorList>
            <person name="Varghese N."/>
            <person name="Submissions S."/>
        </authorList>
    </citation>
    <scope>NUCLEOTIDE SEQUENCE [LARGE SCALE GENOMIC DNA]</scope>
    <source>
        <strain evidence="6">DX253</strain>
    </source>
</reference>
<keyword evidence="1" id="KW-0472">Membrane</keyword>
<evidence type="ECO:0000256" key="1">
    <source>
        <dbReference type="SAM" id="Phobius"/>
    </source>
</evidence>
<keyword evidence="1" id="KW-0812">Transmembrane</keyword>
<dbReference type="EMBL" id="AEMG01000009">
    <property type="protein sequence ID" value="EFW91925.1"/>
    <property type="molecule type" value="Genomic_DNA"/>
</dbReference>
<dbReference type="Proteomes" id="UP000003751">
    <property type="component" value="Unassembled WGS sequence"/>
</dbReference>
<reference evidence="4" key="2">
    <citation type="submission" date="2016-11" db="EMBL/GenBank/DDBJ databases">
        <authorList>
            <person name="Jaros S."/>
            <person name="Januszkiewicz K."/>
            <person name="Wedrychowicz H."/>
        </authorList>
    </citation>
    <scope>NUCLEOTIDE SEQUENCE [LARGE SCALE GENOMIC DNA]</scope>
    <source>
        <strain evidence="4">DX253</strain>
    </source>
</reference>
<proteinExistence type="predicted"/>
<evidence type="ECO:0000259" key="2">
    <source>
        <dbReference type="Pfam" id="PF26267"/>
    </source>
</evidence>
<evidence type="ECO:0000313" key="3">
    <source>
        <dbReference type="EMBL" id="EFW91925.1"/>
    </source>
</evidence>
<feature type="transmembrane region" description="Helical" evidence="1">
    <location>
        <begin position="91"/>
        <end position="109"/>
    </location>
</feature>
<keyword evidence="6" id="KW-1185">Reference proteome</keyword>
<dbReference type="EMBL" id="FRAN01000003">
    <property type="protein sequence ID" value="SHK83255.1"/>
    <property type="molecule type" value="Genomic_DNA"/>
</dbReference>
<protein>
    <recommendedName>
        <fullName evidence="2">DUF8070 domain-containing protein</fullName>
    </recommendedName>
</protein>
<dbReference type="Proteomes" id="UP000184203">
    <property type="component" value="Unassembled WGS sequence"/>
</dbReference>
<evidence type="ECO:0000313" key="6">
    <source>
        <dbReference type="Proteomes" id="UP000184203"/>
    </source>
</evidence>
<feature type="domain" description="DUF8070" evidence="2">
    <location>
        <begin position="1"/>
        <end position="109"/>
    </location>
</feature>
<sequence length="110" mass="11602">MERNTLVSALLAYTVLAAGITVVPLAYIYGKAIGLLLIASLFVFCFLHARTGSAPTMAIEGGEGNDFVETDAAPSQLHVGSSLPTNNRAILTFYLLGIVLWSLVATFAVV</sequence>
<dbReference type="RefSeq" id="WP_007979560.1">
    <property type="nucleotide sequence ID" value="NZ_AEMG01000009.1"/>
</dbReference>
<feature type="transmembrane region" description="Helical" evidence="1">
    <location>
        <begin position="27"/>
        <end position="47"/>
    </location>
</feature>
<dbReference type="AlphaFoldDB" id="E7QTJ6"/>
<dbReference type="Pfam" id="PF26267">
    <property type="entry name" value="DUF8070"/>
    <property type="match status" value="1"/>
</dbReference>
<evidence type="ECO:0000313" key="4">
    <source>
        <dbReference type="EMBL" id="SHK83255.1"/>
    </source>
</evidence>
<gene>
    <name evidence="4" type="ORF">SAMN05444342_2326</name>
    <name evidence="3" type="ORF">ZOD2009_10620</name>
</gene>
<dbReference type="OrthoDB" id="380200at2157"/>
<accession>E7QTJ6</accession>
<name>E7QTJ6_HALPU</name>
<evidence type="ECO:0000313" key="5">
    <source>
        <dbReference type="Proteomes" id="UP000003751"/>
    </source>
</evidence>
<dbReference type="PATRIC" id="fig|797209.4.peg.2085"/>
<dbReference type="InterPro" id="IPR058383">
    <property type="entry name" value="DUF8070"/>
</dbReference>
<reference evidence="3 5" key="1">
    <citation type="journal article" date="2014" name="ISME J.">
        <title>Trehalose/2-sulfotrehalose biosynthesis and glycine-betaine uptake are widely spread mechanisms for osmoadaptation in the Halobacteriales.</title>
        <authorList>
            <person name="Youssef N.H."/>
            <person name="Savage-Ashlock K.N."/>
            <person name="McCully A.L."/>
            <person name="Luedtke B."/>
            <person name="Shaw E.I."/>
            <person name="Hoff W.D."/>
            <person name="Elshahed M.S."/>
        </authorList>
    </citation>
    <scope>NUCLEOTIDE SEQUENCE [LARGE SCALE GENOMIC DNA]</scope>
    <source>
        <strain evidence="3 5">DX253</strain>
    </source>
</reference>